<reference evidence="1" key="1">
    <citation type="journal article" date="2020" name="Nature">
        <title>Giant virus diversity and host interactions through global metagenomics.</title>
        <authorList>
            <person name="Schulz F."/>
            <person name="Roux S."/>
            <person name="Paez-Espino D."/>
            <person name="Jungbluth S."/>
            <person name="Walsh D.A."/>
            <person name="Denef V.J."/>
            <person name="McMahon K.D."/>
            <person name="Konstantinidis K.T."/>
            <person name="Eloe-Fadrosh E.A."/>
            <person name="Kyrpides N.C."/>
            <person name="Woyke T."/>
        </authorList>
    </citation>
    <scope>NUCLEOTIDE SEQUENCE</scope>
    <source>
        <strain evidence="1">GVMAG-S-1101164-67</strain>
    </source>
</reference>
<dbReference type="AlphaFoldDB" id="A0A6C0K1B8"/>
<proteinExistence type="predicted"/>
<protein>
    <submittedName>
        <fullName evidence="1">Uncharacterized protein</fullName>
    </submittedName>
</protein>
<dbReference type="EMBL" id="MN740749">
    <property type="protein sequence ID" value="QHU09968.1"/>
    <property type="molecule type" value="Genomic_DNA"/>
</dbReference>
<name>A0A6C0K1B8_9ZZZZ</name>
<sequence>MAYTLTFVTSYLQDKENSLHNDEWNVGRLAELVSIGIPLYIFVCPENADEIAFLQGAHNIHIEVINKSELWVFQQLKEKPHSLPKYRNLEKDTEDHLSISLSKIELVDRVIAHNPWNTGHFAYIDFNITYLFSEKHKTYEYIHHLEKRNFSEKILTFPVCSSHVPIENVGGLADAINWRFCGGFFLGDADSLKKLWQEYQGHLVEYLDIYQKLTWDVNLWAWIETVKRWEPLWYSANHNDSIVTAISADCITKNMVSVSKRIKHNYPVIAQFRPTSASYLKTPDGRRWLNTRYVNYWLYNNGCYGYPTSLHIIENKNMLCELDDELNPIADTFVLIDEQVDIPKYQGDTFSKGLEDVRLYKSESGVKFIATNVDYSPNGKNNMVIGDYVPETHSISNVQVVLPPVESWCEKNWIPISSVGGEDLFIYKWSPFEVGRVNTSTGSLEILMSHMINAPYFNKVRGSTTFVEREDGLLGVVHFSEDHNPRHYYHILVLLEKDSLRPLKYSNCFCFKSLGVEFCIGFTDELADEYVFWTSQMDREPMTVFIPKVEIQLCFDF</sequence>
<organism evidence="1">
    <name type="scientific">viral metagenome</name>
    <dbReference type="NCBI Taxonomy" id="1070528"/>
    <lineage>
        <taxon>unclassified sequences</taxon>
        <taxon>metagenomes</taxon>
        <taxon>organismal metagenomes</taxon>
    </lineage>
</organism>
<evidence type="ECO:0000313" key="1">
    <source>
        <dbReference type="EMBL" id="QHU09968.1"/>
    </source>
</evidence>
<accession>A0A6C0K1B8</accession>